<proteinExistence type="predicted"/>
<evidence type="ECO:0000313" key="2">
    <source>
        <dbReference type="Proteomes" id="UP000027361"/>
    </source>
</evidence>
<keyword evidence="2" id="KW-1185">Reference proteome</keyword>
<sequence length="238" mass="26557">MSSDEDERMFTLARRGGRRCRRPGFKARLFAYGSMDACPRTSKCRERISLQSHPLDDRDGHARRCEEVHKPQQMDGETTMTGRLFPRGARRRAWGDDRDCIETRWRWDGRDTHTSVAGSPGLCAGAAQSPTNALDESLTHVPPPPHALNSQCPPKPPISILIFSTVCTVIGSPPPAASHRLTSCQIPLPPCRRIHATSSSVPAFLSVSKRLHWASKMLKREKRDTQVTAHICTCSILR</sequence>
<dbReference type="EMBL" id="JMSN01000105">
    <property type="protein sequence ID" value="KDN39394.1"/>
    <property type="molecule type" value="Genomic_DNA"/>
</dbReference>
<gene>
    <name evidence="1" type="ORF">K437DRAFT_11846</name>
</gene>
<dbReference type="RefSeq" id="XP_013241010.1">
    <property type="nucleotide sequence ID" value="XM_013385556.1"/>
</dbReference>
<dbReference type="AlphaFoldDB" id="A0A066VKW8"/>
<dbReference type="Proteomes" id="UP000027361">
    <property type="component" value="Unassembled WGS sequence"/>
</dbReference>
<dbReference type="InParanoid" id="A0A066VKW8"/>
<organism evidence="1 2">
    <name type="scientific">Tilletiaria anomala (strain ATCC 24038 / CBS 436.72 / UBC 951)</name>
    <dbReference type="NCBI Taxonomy" id="1037660"/>
    <lineage>
        <taxon>Eukaryota</taxon>
        <taxon>Fungi</taxon>
        <taxon>Dikarya</taxon>
        <taxon>Basidiomycota</taxon>
        <taxon>Ustilaginomycotina</taxon>
        <taxon>Exobasidiomycetes</taxon>
        <taxon>Georgefischeriales</taxon>
        <taxon>Tilletiariaceae</taxon>
        <taxon>Tilletiaria</taxon>
    </lineage>
</organism>
<dbReference type="HOGENOM" id="CLU_1166538_0_0_1"/>
<dbReference type="GeneID" id="25261356"/>
<accession>A0A066VKW8</accession>
<comment type="caution">
    <text evidence="1">The sequence shown here is derived from an EMBL/GenBank/DDBJ whole genome shotgun (WGS) entry which is preliminary data.</text>
</comment>
<name>A0A066VKW8_TILAU</name>
<reference evidence="1 2" key="1">
    <citation type="submission" date="2014-05" db="EMBL/GenBank/DDBJ databases">
        <title>Draft genome sequence of a rare smut relative, Tilletiaria anomala UBC 951.</title>
        <authorList>
            <consortium name="DOE Joint Genome Institute"/>
            <person name="Toome M."/>
            <person name="Kuo A."/>
            <person name="Henrissat B."/>
            <person name="Lipzen A."/>
            <person name="Tritt A."/>
            <person name="Yoshinaga Y."/>
            <person name="Zane M."/>
            <person name="Barry K."/>
            <person name="Grigoriev I.V."/>
            <person name="Spatafora J.W."/>
            <person name="Aimea M.C."/>
        </authorList>
    </citation>
    <scope>NUCLEOTIDE SEQUENCE [LARGE SCALE GENOMIC DNA]</scope>
    <source>
        <strain evidence="1 2">UBC 951</strain>
    </source>
</reference>
<evidence type="ECO:0000313" key="1">
    <source>
        <dbReference type="EMBL" id="KDN39394.1"/>
    </source>
</evidence>
<protein>
    <submittedName>
        <fullName evidence="1">Uncharacterized protein</fullName>
    </submittedName>
</protein>